<comment type="caution">
    <text evidence="1">The sequence shown here is derived from an EMBL/GenBank/DDBJ whole genome shotgun (WGS) entry which is preliminary data.</text>
</comment>
<accession>X1P5W8</accession>
<sequence length="41" mass="4673">VTILPQKIKNKSHQETAYKKCEDGDIMSYEYAKDLSLSLIA</sequence>
<gene>
    <name evidence="1" type="ORF">S06H3_37796</name>
</gene>
<reference evidence="1" key="1">
    <citation type="journal article" date="2014" name="Front. Microbiol.">
        <title>High frequency of phylogenetically diverse reductive dehalogenase-homologous genes in deep subseafloor sedimentary metagenomes.</title>
        <authorList>
            <person name="Kawai M."/>
            <person name="Futagami T."/>
            <person name="Toyoda A."/>
            <person name="Takaki Y."/>
            <person name="Nishi S."/>
            <person name="Hori S."/>
            <person name="Arai W."/>
            <person name="Tsubouchi T."/>
            <person name="Morono Y."/>
            <person name="Uchiyama I."/>
            <person name="Ito T."/>
            <person name="Fujiyama A."/>
            <person name="Inagaki F."/>
            <person name="Takami H."/>
        </authorList>
    </citation>
    <scope>NUCLEOTIDE SEQUENCE</scope>
    <source>
        <strain evidence="1">Expedition CK06-06</strain>
    </source>
</reference>
<name>X1P5W8_9ZZZZ</name>
<feature type="non-terminal residue" evidence="1">
    <location>
        <position position="1"/>
    </location>
</feature>
<dbReference type="EMBL" id="BARV01022990">
    <property type="protein sequence ID" value="GAI26319.1"/>
    <property type="molecule type" value="Genomic_DNA"/>
</dbReference>
<evidence type="ECO:0000313" key="1">
    <source>
        <dbReference type="EMBL" id="GAI26319.1"/>
    </source>
</evidence>
<dbReference type="AlphaFoldDB" id="X1P5W8"/>
<organism evidence="1">
    <name type="scientific">marine sediment metagenome</name>
    <dbReference type="NCBI Taxonomy" id="412755"/>
    <lineage>
        <taxon>unclassified sequences</taxon>
        <taxon>metagenomes</taxon>
        <taxon>ecological metagenomes</taxon>
    </lineage>
</organism>
<protein>
    <submittedName>
        <fullName evidence="1">Uncharacterized protein</fullName>
    </submittedName>
</protein>
<proteinExistence type="predicted"/>